<evidence type="ECO:0000313" key="2">
    <source>
        <dbReference type="Proteomes" id="UP001605036"/>
    </source>
</evidence>
<comment type="caution">
    <text evidence="1">The sequence shown here is derived from an EMBL/GenBank/DDBJ whole genome shotgun (WGS) entry which is preliminary data.</text>
</comment>
<keyword evidence="2" id="KW-1185">Reference proteome</keyword>
<evidence type="ECO:0000313" key="1">
    <source>
        <dbReference type="EMBL" id="KAL2610945.1"/>
    </source>
</evidence>
<proteinExistence type="predicted"/>
<dbReference type="EMBL" id="JBHFFA010000007">
    <property type="protein sequence ID" value="KAL2610945.1"/>
    <property type="molecule type" value="Genomic_DNA"/>
</dbReference>
<protein>
    <submittedName>
        <fullName evidence="1">Uncharacterized protein</fullName>
    </submittedName>
</protein>
<reference evidence="1 2" key="1">
    <citation type="submission" date="2024-09" db="EMBL/GenBank/DDBJ databases">
        <title>Chromosome-scale assembly of Riccia fluitans.</title>
        <authorList>
            <person name="Paukszto L."/>
            <person name="Sawicki J."/>
            <person name="Karawczyk K."/>
            <person name="Piernik-Szablinska J."/>
            <person name="Szczecinska M."/>
            <person name="Mazdziarz M."/>
        </authorList>
    </citation>
    <scope>NUCLEOTIDE SEQUENCE [LARGE SCALE GENOMIC DNA]</scope>
    <source>
        <strain evidence="1">Rf_01</strain>
        <tissue evidence="1">Aerial parts of the thallus</tissue>
    </source>
</reference>
<gene>
    <name evidence="1" type="ORF">R1flu_022637</name>
</gene>
<sequence>MKILACPVLAARLWSQSGSLSVIGKFGVTKLTHTSPSLGSDSSLNVYKKDVSIMDIWVSRLATSLLVFRNPTWFVTLVCSPGIAACSEEVGPTSRSFSADFCRWEQSEHDVGTILISTMSGLALCLASKMPIGYLCQLLSGWKARGLEDKPTWTILAGAISTVKPKSQLLSCMGLVFFRGSECLPSITGVSHDLLLGCFKQFLVMFSLCRVSCGGPSLFQLSIEKQEEEKVFLKSNSPSARLFTTASACSRKSTDGLKWFSTRAI</sequence>
<accession>A0ABD1XQA6</accession>
<organism evidence="1 2">
    <name type="scientific">Riccia fluitans</name>
    <dbReference type="NCBI Taxonomy" id="41844"/>
    <lineage>
        <taxon>Eukaryota</taxon>
        <taxon>Viridiplantae</taxon>
        <taxon>Streptophyta</taxon>
        <taxon>Embryophyta</taxon>
        <taxon>Marchantiophyta</taxon>
        <taxon>Marchantiopsida</taxon>
        <taxon>Marchantiidae</taxon>
        <taxon>Marchantiales</taxon>
        <taxon>Ricciaceae</taxon>
        <taxon>Riccia</taxon>
    </lineage>
</organism>
<dbReference type="AlphaFoldDB" id="A0ABD1XQA6"/>
<dbReference type="Proteomes" id="UP001605036">
    <property type="component" value="Unassembled WGS sequence"/>
</dbReference>
<name>A0ABD1XQA6_9MARC</name>